<dbReference type="GO" id="GO:0016810">
    <property type="term" value="F:hydrolase activity, acting on carbon-nitrogen (but not peptide) bonds"/>
    <property type="evidence" value="ECO:0007669"/>
    <property type="project" value="InterPro"/>
</dbReference>
<sequence>MEGRIEAILPGDADPEGAEVIDCGGRVVMPGLIDAHWHTTLAAITQVAAMTADVGYVHLVAAREVERTLMRG</sequence>
<evidence type="ECO:0000313" key="1">
    <source>
        <dbReference type="EMBL" id="NAW33439.1"/>
    </source>
</evidence>
<dbReference type="PANTHER" id="PTHR43135:SF3">
    <property type="entry name" value="ALPHA-D-RIBOSE 1-METHYLPHOSPHONATE 5-TRIPHOSPHATE DIPHOSPHATASE"/>
    <property type="match status" value="1"/>
</dbReference>
<dbReference type="PANTHER" id="PTHR43135">
    <property type="entry name" value="ALPHA-D-RIBOSE 1-METHYLPHOSPHONATE 5-TRIPHOSPHATE DIPHOSPHATASE"/>
    <property type="match status" value="1"/>
</dbReference>
<dbReference type="Gene3D" id="3.20.20.140">
    <property type="entry name" value="Metal-dependent hydrolases"/>
    <property type="match status" value="1"/>
</dbReference>
<dbReference type="SUPFAM" id="SSF51338">
    <property type="entry name" value="Composite domain of metallo-dependent hydrolases"/>
    <property type="match status" value="1"/>
</dbReference>
<comment type="caution">
    <text evidence="1">The sequence shown here is derived from an EMBL/GenBank/DDBJ whole genome shotgun (WGS) entry which is preliminary data.</text>
</comment>
<proteinExistence type="predicted"/>
<accession>A0A7X5ANM0</accession>
<keyword evidence="2" id="KW-1185">Reference proteome</keyword>
<dbReference type="RefSeq" id="WP_161430459.1">
    <property type="nucleotide sequence ID" value="NZ_WUTT01000001.1"/>
</dbReference>
<protein>
    <submittedName>
        <fullName evidence="1">Amidohydrolase family protein</fullName>
    </submittedName>
</protein>
<dbReference type="OrthoDB" id="9782972at2"/>
<gene>
    <name evidence="1" type="ORF">GRB96_03235</name>
</gene>
<dbReference type="InterPro" id="IPR011059">
    <property type="entry name" value="Metal-dep_hydrolase_composite"/>
</dbReference>
<dbReference type="Gene3D" id="2.30.40.10">
    <property type="entry name" value="Urease, subunit C, domain 1"/>
    <property type="match status" value="1"/>
</dbReference>
<organism evidence="1 2">
    <name type="scientific">Halomonas alimentaria</name>
    <dbReference type="NCBI Taxonomy" id="147248"/>
    <lineage>
        <taxon>Bacteria</taxon>
        <taxon>Pseudomonadati</taxon>
        <taxon>Pseudomonadota</taxon>
        <taxon>Gammaproteobacteria</taxon>
        <taxon>Oceanospirillales</taxon>
        <taxon>Halomonadaceae</taxon>
        <taxon>Halomonas</taxon>
    </lineage>
</organism>
<dbReference type="EMBL" id="WUTT01000001">
    <property type="protein sequence ID" value="NAW33439.1"/>
    <property type="molecule type" value="Genomic_DNA"/>
</dbReference>
<dbReference type="AlphaFoldDB" id="A0A7X5ANM0"/>
<dbReference type="Proteomes" id="UP000487929">
    <property type="component" value="Unassembled WGS sequence"/>
</dbReference>
<dbReference type="InterPro" id="IPR051781">
    <property type="entry name" value="Metallo-dep_Hydrolase"/>
</dbReference>
<name>A0A7X5ANM0_9GAMM</name>
<evidence type="ECO:0000313" key="2">
    <source>
        <dbReference type="Proteomes" id="UP000487929"/>
    </source>
</evidence>
<keyword evidence="1" id="KW-0378">Hydrolase</keyword>
<reference evidence="1 2" key="1">
    <citation type="submission" date="2019-12" db="EMBL/GenBank/DDBJ databases">
        <title>Draft genome sequencing of Halomonas alimentaria DSM 15356.</title>
        <authorList>
            <person name="Pandiyan K."/>
            <person name="Kushwaha P."/>
            <person name="Gowdham M."/>
            <person name="Chakdar H."/>
            <person name="Singh A."/>
            <person name="Kumar M."/>
            <person name="Saxena A.K."/>
        </authorList>
    </citation>
    <scope>NUCLEOTIDE SEQUENCE [LARGE SCALE GENOMIC DNA]</scope>
    <source>
        <strain evidence="1 2">DSM 15356</strain>
    </source>
</reference>